<keyword evidence="1" id="KW-1133">Transmembrane helix</keyword>
<proteinExistence type="predicted"/>
<dbReference type="EMBL" id="JAVHJL010000006">
    <property type="protein sequence ID" value="KAK6501198.1"/>
    <property type="molecule type" value="Genomic_DNA"/>
</dbReference>
<dbReference type="Proteomes" id="UP001370758">
    <property type="component" value="Unassembled WGS sequence"/>
</dbReference>
<keyword evidence="1" id="KW-0472">Membrane</keyword>
<organism evidence="2 3">
    <name type="scientific">Arthrobotrys musiformis</name>
    <dbReference type="NCBI Taxonomy" id="47236"/>
    <lineage>
        <taxon>Eukaryota</taxon>
        <taxon>Fungi</taxon>
        <taxon>Dikarya</taxon>
        <taxon>Ascomycota</taxon>
        <taxon>Pezizomycotina</taxon>
        <taxon>Orbiliomycetes</taxon>
        <taxon>Orbiliales</taxon>
        <taxon>Orbiliaceae</taxon>
        <taxon>Arthrobotrys</taxon>
    </lineage>
</organism>
<gene>
    <name evidence="2" type="ORF">TWF481_009042</name>
</gene>
<sequence length="316" mass="34408">MKYLAAQAFLALVLGPSCSIVSYSTLGLSRNSKMIGKLAILVIATLSISLAEAVSICNADNCLRQLKATAPAVRYCSQYLTTRPVITPVPATVTVTATRTVFAVFSPSGKPVEYITRKGAPYIAPNKKKRDIDAQEIEARGPSPITGVPVAPRQALPTWASSCTGDPGRLSSACTCLIGYTAERSTSTRTVTQKTSTATVSVCQATDPYFLRPDYRGDWTDYLATFQDFGFPTTDVQECCNICFHTWNCVAYYIRRDDDDVAPGQCGIIRVESSSNPEPNDRQCSNGLMEVYDPYNGDFLGPWELGLCAYLVYSDE</sequence>
<feature type="transmembrane region" description="Helical" evidence="1">
    <location>
        <begin position="35"/>
        <end position="57"/>
    </location>
</feature>
<evidence type="ECO:0000256" key="1">
    <source>
        <dbReference type="SAM" id="Phobius"/>
    </source>
</evidence>
<evidence type="ECO:0008006" key="4">
    <source>
        <dbReference type="Google" id="ProtNLM"/>
    </source>
</evidence>
<dbReference type="AlphaFoldDB" id="A0AAV9W2H4"/>
<evidence type="ECO:0000313" key="3">
    <source>
        <dbReference type="Proteomes" id="UP001370758"/>
    </source>
</evidence>
<comment type="caution">
    <text evidence="2">The sequence shown here is derived from an EMBL/GenBank/DDBJ whole genome shotgun (WGS) entry which is preliminary data.</text>
</comment>
<name>A0AAV9W2H4_9PEZI</name>
<accession>A0AAV9W2H4</accession>
<keyword evidence="3" id="KW-1185">Reference proteome</keyword>
<reference evidence="2 3" key="1">
    <citation type="submission" date="2023-08" db="EMBL/GenBank/DDBJ databases">
        <authorList>
            <person name="Palmer J.M."/>
        </authorList>
    </citation>
    <scope>NUCLEOTIDE SEQUENCE [LARGE SCALE GENOMIC DNA]</scope>
    <source>
        <strain evidence="2 3">TWF481</strain>
    </source>
</reference>
<protein>
    <recommendedName>
        <fullName evidence="4">Apple domain-containing protein</fullName>
    </recommendedName>
</protein>
<evidence type="ECO:0000313" key="2">
    <source>
        <dbReference type="EMBL" id="KAK6501198.1"/>
    </source>
</evidence>
<keyword evidence="1" id="KW-0812">Transmembrane</keyword>